<dbReference type="Gene3D" id="1.10.260.40">
    <property type="entry name" value="lambda repressor-like DNA-binding domains"/>
    <property type="match status" value="1"/>
</dbReference>
<sequence length="225" mass="25699">MLKPGDIIRKARTEKNMSIRSLSSLSGVSHTEISRIEKGKRINPSPNNLLKISDALNIDYNYLLELSGYIPNKTEINLDDSFCSVSESSCEYDTSIYLKRKVLELISSDIRKNTGLIIDFNEDYMINNKVGFDFVGFSDTAEVFCCVISSLSSTDLLNTNSIKATFADFYFNFKHTFDEGNIHFISAFVVDDMVCYDELNRVLKCVFNHFRPSFDFKIFLSSDLR</sequence>
<dbReference type="RefSeq" id="WP_073126183.1">
    <property type="nucleotide sequence ID" value="NZ_BAABCH010000097.1"/>
</dbReference>
<dbReference type="CDD" id="cd00093">
    <property type="entry name" value="HTH_XRE"/>
    <property type="match status" value="1"/>
</dbReference>
<gene>
    <name evidence="2" type="ORF">SAMN04488530_1163</name>
</gene>
<dbReference type="EMBL" id="FQWX01000016">
    <property type="protein sequence ID" value="SHH04840.1"/>
    <property type="molecule type" value="Genomic_DNA"/>
</dbReference>
<dbReference type="GO" id="GO:0003677">
    <property type="term" value="F:DNA binding"/>
    <property type="evidence" value="ECO:0007669"/>
    <property type="project" value="InterPro"/>
</dbReference>
<dbReference type="PROSITE" id="PS50943">
    <property type="entry name" value="HTH_CROC1"/>
    <property type="match status" value="1"/>
</dbReference>
<feature type="domain" description="HTH cro/C1-type" evidence="1">
    <location>
        <begin position="8"/>
        <end position="63"/>
    </location>
</feature>
<dbReference type="SMART" id="SM00530">
    <property type="entry name" value="HTH_XRE"/>
    <property type="match status" value="1"/>
</dbReference>
<protein>
    <submittedName>
        <fullName evidence="2">Transcriptional regulator, contains XRE-family HTH domain</fullName>
    </submittedName>
</protein>
<evidence type="ECO:0000313" key="3">
    <source>
        <dbReference type="Proteomes" id="UP000243255"/>
    </source>
</evidence>
<dbReference type="AlphaFoldDB" id="A0A1M5PT65"/>
<name>A0A1M5PT65_9FIRM</name>
<evidence type="ECO:0000313" key="2">
    <source>
        <dbReference type="EMBL" id="SHH04840.1"/>
    </source>
</evidence>
<dbReference type="Pfam" id="PF01381">
    <property type="entry name" value="HTH_3"/>
    <property type="match status" value="1"/>
</dbReference>
<reference evidence="3" key="1">
    <citation type="submission" date="2016-11" db="EMBL/GenBank/DDBJ databases">
        <authorList>
            <person name="Varghese N."/>
            <person name="Submissions S."/>
        </authorList>
    </citation>
    <scope>NUCLEOTIDE SEQUENCE [LARGE SCALE GENOMIC DNA]</scope>
    <source>
        <strain evidence="3">DSM 2635</strain>
    </source>
</reference>
<dbReference type="Proteomes" id="UP000243255">
    <property type="component" value="Unassembled WGS sequence"/>
</dbReference>
<dbReference type="OrthoDB" id="9812960at2"/>
<dbReference type="SUPFAM" id="SSF47413">
    <property type="entry name" value="lambda repressor-like DNA-binding domains"/>
    <property type="match status" value="1"/>
</dbReference>
<accession>A0A1M5PT65</accession>
<proteinExistence type="predicted"/>
<evidence type="ECO:0000259" key="1">
    <source>
        <dbReference type="PROSITE" id="PS50943"/>
    </source>
</evidence>
<organism evidence="2 3">
    <name type="scientific">Asaccharospora irregularis DSM 2635</name>
    <dbReference type="NCBI Taxonomy" id="1121321"/>
    <lineage>
        <taxon>Bacteria</taxon>
        <taxon>Bacillati</taxon>
        <taxon>Bacillota</taxon>
        <taxon>Clostridia</taxon>
        <taxon>Peptostreptococcales</taxon>
        <taxon>Peptostreptococcaceae</taxon>
        <taxon>Asaccharospora</taxon>
    </lineage>
</organism>
<dbReference type="InterPro" id="IPR001387">
    <property type="entry name" value="Cro/C1-type_HTH"/>
</dbReference>
<keyword evidence="3" id="KW-1185">Reference proteome</keyword>
<dbReference type="STRING" id="1121321.SAMN04488530_1163"/>
<dbReference type="InterPro" id="IPR010982">
    <property type="entry name" value="Lambda_DNA-bd_dom_sf"/>
</dbReference>